<dbReference type="PANTHER" id="PTHR35809:SF1">
    <property type="entry name" value="ARCHAETIDYLSERINE DECARBOXYLASE PROENZYME-RELATED"/>
    <property type="match status" value="1"/>
</dbReference>
<keyword evidence="5 11" id="KW-0472">Membrane</keyword>
<dbReference type="Pfam" id="PF02666">
    <property type="entry name" value="PS_Dcarbxylase"/>
    <property type="match status" value="1"/>
</dbReference>
<keyword evidence="14" id="KW-1185">Reference proteome</keyword>
<evidence type="ECO:0000256" key="8">
    <source>
        <dbReference type="ARBA" id="ARBA00023239"/>
    </source>
</evidence>
<organism evidence="13 14">
    <name type="scientific">Falsiporphyromonas endometrii</name>
    <dbReference type="NCBI Taxonomy" id="1387297"/>
    <lineage>
        <taxon>Bacteria</taxon>
        <taxon>Pseudomonadati</taxon>
        <taxon>Bacteroidota</taxon>
        <taxon>Bacteroidia</taxon>
        <taxon>Bacteroidales</taxon>
        <taxon>Porphyromonadaceae</taxon>
        <taxon>Falsiporphyromonas</taxon>
    </lineage>
</organism>
<evidence type="ECO:0000256" key="7">
    <source>
        <dbReference type="ARBA" id="ARBA00023209"/>
    </source>
</evidence>
<accession>A0ABV9K812</accession>
<evidence type="ECO:0000256" key="11">
    <source>
        <dbReference type="HAMAP-Rule" id="MF_00664"/>
    </source>
</evidence>
<feature type="transmembrane region" description="Helical" evidence="12">
    <location>
        <begin position="33"/>
        <end position="53"/>
    </location>
</feature>
<dbReference type="HAMAP" id="MF_00664">
    <property type="entry name" value="PS_decarb_PSD_A"/>
    <property type="match status" value="1"/>
</dbReference>
<sequence length="223" mass="25369">MKVNKEGIGLLSAMLIVMLAINVAIYLFVGLEWFFWTVFCVSLTFYLLVVNFFRQPKRQCPYMDDDCAIVAPADGRVVVIEEVEENEFLHKRCLQVSIFMSIFNVHANWFPCFGEVLSVAHNEGRFMAAYLPKSSTENERSSVVIRPDVCNEPIMARQIAGALARRIVTYAEVGDKCNPDQHLGFIKFGSRVDLYLPLDTKIEVEMNQPVVGNQTLIGRLPRR</sequence>
<evidence type="ECO:0000256" key="10">
    <source>
        <dbReference type="ARBA" id="ARBA00023317"/>
    </source>
</evidence>
<evidence type="ECO:0000256" key="5">
    <source>
        <dbReference type="ARBA" id="ARBA00023136"/>
    </source>
</evidence>
<keyword evidence="3 11" id="KW-0210">Decarboxylase</keyword>
<dbReference type="GO" id="GO:0004609">
    <property type="term" value="F:phosphatidylserine decarboxylase activity"/>
    <property type="evidence" value="ECO:0007669"/>
    <property type="project" value="UniProtKB-EC"/>
</dbReference>
<evidence type="ECO:0000256" key="4">
    <source>
        <dbReference type="ARBA" id="ARBA00023098"/>
    </source>
</evidence>
<keyword evidence="4 11" id="KW-0443">Lipid metabolism</keyword>
<keyword evidence="7 11" id="KW-0594">Phospholipid biosynthesis</keyword>
<evidence type="ECO:0000256" key="6">
    <source>
        <dbReference type="ARBA" id="ARBA00023145"/>
    </source>
</evidence>
<evidence type="ECO:0000256" key="2">
    <source>
        <dbReference type="ARBA" id="ARBA00022516"/>
    </source>
</evidence>
<comment type="pathway">
    <text evidence="11">Phospholipid metabolism; phosphatidylethanolamine biosynthesis; phosphatidylethanolamine from CDP-diacylglycerol: step 2/2.</text>
</comment>
<comment type="subcellular location">
    <subcellularLocation>
        <location evidence="11">Cell membrane</location>
        <topology evidence="11">Peripheral membrane protein</topology>
    </subcellularLocation>
</comment>
<dbReference type="RefSeq" id="WP_380078768.1">
    <property type="nucleotide sequence ID" value="NZ_JBHSGO010000170.1"/>
</dbReference>
<evidence type="ECO:0000313" key="14">
    <source>
        <dbReference type="Proteomes" id="UP001596020"/>
    </source>
</evidence>
<comment type="catalytic activity">
    <reaction evidence="11">
        <text>a 1,2-diacyl-sn-glycero-3-phospho-L-serine + H(+) = a 1,2-diacyl-sn-glycero-3-phosphoethanolamine + CO2</text>
        <dbReference type="Rhea" id="RHEA:20828"/>
        <dbReference type="ChEBI" id="CHEBI:15378"/>
        <dbReference type="ChEBI" id="CHEBI:16526"/>
        <dbReference type="ChEBI" id="CHEBI:57262"/>
        <dbReference type="ChEBI" id="CHEBI:64612"/>
        <dbReference type="EC" id="4.1.1.65"/>
    </reaction>
</comment>
<name>A0ABV9K812_9PORP</name>
<dbReference type="EC" id="4.1.1.65" evidence="11"/>
<comment type="subunit">
    <text evidence="11">Heterodimer of a large membrane-associated beta subunit and a small pyruvoyl-containing alpha subunit.</text>
</comment>
<dbReference type="EMBL" id="JBHSGO010000170">
    <property type="protein sequence ID" value="MFC4666065.1"/>
    <property type="molecule type" value="Genomic_DNA"/>
</dbReference>
<feature type="chain" id="PRO_5044925165" description="Phosphatidylserine decarboxylase beta chain" evidence="11">
    <location>
        <begin position="1"/>
        <end position="189"/>
    </location>
</feature>
<evidence type="ECO:0000313" key="13">
    <source>
        <dbReference type="EMBL" id="MFC4666065.1"/>
    </source>
</evidence>
<dbReference type="NCBIfam" id="NF003678">
    <property type="entry name" value="PRK05305.1-2"/>
    <property type="match status" value="1"/>
</dbReference>
<evidence type="ECO:0000256" key="9">
    <source>
        <dbReference type="ARBA" id="ARBA00023264"/>
    </source>
</evidence>
<feature type="chain" id="PRO_5044925166" description="Phosphatidylserine decarboxylase alpha chain" evidence="11">
    <location>
        <begin position="190"/>
        <end position="223"/>
    </location>
</feature>
<keyword evidence="10 11" id="KW-0670">Pyruvate</keyword>
<keyword evidence="8 11" id="KW-0456">Lyase</keyword>
<dbReference type="InterPro" id="IPR003817">
    <property type="entry name" value="PS_Dcarbxylase"/>
</dbReference>
<dbReference type="Proteomes" id="UP001596020">
    <property type="component" value="Unassembled WGS sequence"/>
</dbReference>
<evidence type="ECO:0000256" key="12">
    <source>
        <dbReference type="SAM" id="Phobius"/>
    </source>
</evidence>
<feature type="active site" description="Schiff-base intermediate with substrate; via pyruvic acid" evidence="11">
    <location>
        <position position="190"/>
    </location>
</feature>
<keyword evidence="2 11" id="KW-0444">Lipid biosynthesis</keyword>
<comment type="similarity">
    <text evidence="11">Belongs to the phosphatidylserine decarboxylase family. PSD-A subfamily.</text>
</comment>
<comment type="PTM">
    <text evidence="11">Is synthesized initially as an inactive proenzyme. Formation of the active enzyme involves a self-maturation process in which the active site pyruvoyl group is generated from an internal serine residue via an autocatalytic post-translational modification. Two non-identical subunits are generated from the proenzyme in this reaction, and the pyruvate is formed at the N-terminus of the alpha chain, which is derived from the carboxyl end of the proenzyme. The post-translation cleavage follows an unusual pathway, termed non-hydrolytic serinolysis, in which the side chain hydroxyl group of the serine supplies its oxygen atom to form the C-terminus of the beta chain, while the remainder of the serine residue undergoes an oxidative deamination to produce ammonia and the pyruvoyl prosthetic group on the alpha chain.</text>
</comment>
<keyword evidence="6 11" id="KW-0865">Zymogen</keyword>
<keyword evidence="12" id="KW-0812">Transmembrane</keyword>
<proteinExistence type="inferred from homology"/>
<dbReference type="InterPro" id="IPR033175">
    <property type="entry name" value="PSD-A"/>
</dbReference>
<protein>
    <recommendedName>
        <fullName evidence="11">Phosphatidylserine decarboxylase proenzyme</fullName>
        <ecNumber evidence="11">4.1.1.65</ecNumber>
    </recommendedName>
    <component>
        <recommendedName>
            <fullName evidence="11">Phosphatidylserine decarboxylase alpha chain</fullName>
        </recommendedName>
    </component>
    <component>
        <recommendedName>
            <fullName evidence="11">Phosphatidylserine decarboxylase beta chain</fullName>
        </recommendedName>
    </component>
</protein>
<keyword evidence="9 11" id="KW-1208">Phospholipid metabolism</keyword>
<feature type="modified residue" description="Pyruvic acid (Ser); by autocatalysis" evidence="11">
    <location>
        <position position="190"/>
    </location>
</feature>
<feature type="transmembrane region" description="Helical" evidence="12">
    <location>
        <begin position="7"/>
        <end position="27"/>
    </location>
</feature>
<reference evidence="14" key="1">
    <citation type="journal article" date="2019" name="Int. J. Syst. Evol. Microbiol.">
        <title>The Global Catalogue of Microorganisms (GCM) 10K type strain sequencing project: providing services to taxonomists for standard genome sequencing and annotation.</title>
        <authorList>
            <consortium name="The Broad Institute Genomics Platform"/>
            <consortium name="The Broad Institute Genome Sequencing Center for Infectious Disease"/>
            <person name="Wu L."/>
            <person name="Ma J."/>
        </authorList>
    </citation>
    <scope>NUCLEOTIDE SEQUENCE [LARGE SCALE GENOMIC DNA]</scope>
    <source>
        <strain evidence="14">CGMCC 4.7357</strain>
    </source>
</reference>
<keyword evidence="1 11" id="KW-1003">Cell membrane</keyword>
<keyword evidence="12" id="KW-1133">Transmembrane helix</keyword>
<comment type="function">
    <text evidence="11">Catalyzes the formation of phosphatidylethanolamine (PtdEtn) from phosphatidylserine (PtdSer).</text>
</comment>
<feature type="site" description="Cleavage (non-hydrolytic); by autocatalysis" evidence="11">
    <location>
        <begin position="189"/>
        <end position="190"/>
    </location>
</feature>
<evidence type="ECO:0000256" key="3">
    <source>
        <dbReference type="ARBA" id="ARBA00022793"/>
    </source>
</evidence>
<comment type="cofactor">
    <cofactor evidence="11">
        <name>pyruvate</name>
        <dbReference type="ChEBI" id="CHEBI:15361"/>
    </cofactor>
    <text evidence="11">Binds 1 pyruvoyl group covalently per subunit.</text>
</comment>
<gene>
    <name evidence="11" type="primary">psd</name>
    <name evidence="13" type="ORF">ACFO3G_05560</name>
</gene>
<dbReference type="PANTHER" id="PTHR35809">
    <property type="entry name" value="ARCHAETIDYLSERINE DECARBOXYLASE PROENZYME-RELATED"/>
    <property type="match status" value="1"/>
</dbReference>
<comment type="caution">
    <text evidence="13">The sequence shown here is derived from an EMBL/GenBank/DDBJ whole genome shotgun (WGS) entry which is preliminary data.</text>
</comment>
<evidence type="ECO:0000256" key="1">
    <source>
        <dbReference type="ARBA" id="ARBA00022475"/>
    </source>
</evidence>